<dbReference type="GO" id="GO:0008270">
    <property type="term" value="F:zinc ion binding"/>
    <property type="evidence" value="ECO:0007669"/>
    <property type="project" value="UniProtKB-KW"/>
</dbReference>
<keyword evidence="6" id="KW-1185">Reference proteome</keyword>
<dbReference type="InterPro" id="IPR036875">
    <property type="entry name" value="Znf_CCHC_sf"/>
</dbReference>
<organism evidence="5 6">
    <name type="scientific">Mycena metata</name>
    <dbReference type="NCBI Taxonomy" id="1033252"/>
    <lineage>
        <taxon>Eukaryota</taxon>
        <taxon>Fungi</taxon>
        <taxon>Dikarya</taxon>
        <taxon>Basidiomycota</taxon>
        <taxon>Agaricomycotina</taxon>
        <taxon>Agaricomycetes</taxon>
        <taxon>Agaricomycetidae</taxon>
        <taxon>Agaricales</taxon>
        <taxon>Marasmiineae</taxon>
        <taxon>Mycenaceae</taxon>
        <taxon>Mycena</taxon>
    </lineage>
</organism>
<proteinExistence type="predicted"/>
<feature type="region of interest" description="Disordered" evidence="3">
    <location>
        <begin position="982"/>
        <end position="1013"/>
    </location>
</feature>
<keyword evidence="2" id="KW-0863">Zinc-finger</keyword>
<dbReference type="EMBL" id="JARKIB010000040">
    <property type="protein sequence ID" value="KAJ7759225.1"/>
    <property type="molecule type" value="Genomic_DNA"/>
</dbReference>
<feature type="region of interest" description="Disordered" evidence="3">
    <location>
        <begin position="1188"/>
        <end position="1214"/>
    </location>
</feature>
<feature type="region of interest" description="Disordered" evidence="3">
    <location>
        <begin position="304"/>
        <end position="368"/>
    </location>
</feature>
<keyword evidence="1" id="KW-0507">mRNA processing</keyword>
<gene>
    <name evidence="5" type="ORF">B0H16DRAFT_1885135</name>
</gene>
<protein>
    <recommendedName>
        <fullName evidence="4">CCHC-type domain-containing protein</fullName>
    </recommendedName>
</protein>
<keyword evidence="2" id="KW-0862">Zinc</keyword>
<evidence type="ECO:0000256" key="3">
    <source>
        <dbReference type="SAM" id="MobiDB-lite"/>
    </source>
</evidence>
<sequence>MINPTPNPLDTPAGTPGPSVSFAHPHVTPNMPFPHLKSTQGATSSSASYDTSQTSSLLTEYETEQHDGESDHDIPSLPSSPELPPRRMPSTIPVFGGPARTVLDMPMRNSRDAPKTFKGQHSEVEYFIQHYDKLLMKFRVTDPYDQCECILGYCSTNVQSFIRASVHYQKNDWRRLRREILKCYDAERAVTRFRPSDITTFTIKTKNRPIVNLSQWKKYYIKYKTMAGTLLQQGHITKVNSDVYFWMGIHRDLRRILEYRILQYNTGRDSRKQYTMAEINEAGEWYFRRNRAETMVLNAADYDIEDDGGYNEPTTDEEDSEASSDEDDFATYLRKRKEKNKAKKEKAKRKTTAPSKMPEYVEERTKKSVGSTEEVTGLIRQLNKMSLDDPEYSPVYYAILAKDQTGNAAKCIKPPYIASVGGNIGGMTQQPPSGRRESAFMPANNAPQQSPATYPNNVPLGTGDANVRPPSRNCYGCNGEGHRLNDCPEVRALLQEGIIIHDQADGRLKMKNGTPIQRMRGEGVVQAARRLSTTPRVMLGFVDDYSELEGIFDNKTNQVFYHTQEARIQDYESDDDPGEQDEEVIAKEEQSEDSDSDVGGEVYLSFPKRRDNARNTVNAAERTVPSTRAARRQVFDGVHVPKRDKARGGVETAPLETIVPAPGPTQIPKSKGEIIREALADVQPHDARQPRFIPIQDIEMTSEPPHTKKDKRGTKEGKPLEKSGDSDQTRRKATAGQADGGPNTEPKTSGRQSDIHASVHIPGIIDRLMDLQLPMTVREAIVASKEIRNGIQDIIKLKNVKAVMLGHNSPLVASWTWPRSEGILIQIEMDIGGRRVVAIVDTGSQLDVVRADVAALVLHRPVDMTRVTNMNDANGGRGQLRGFIHDIELSCGGVLTRTGLWVSQQAPFALLLGRPWQRNNLVTIDEREEGTYLVFKDRETRQPRYELLAIPHEATSEVLAYTAERQTLAFISDAVLISDAGPHNDTGTSGSKNETVSQRQIDSTAATSTQNRSPDLMIAAQLEDLRGDRREPTTIWKQASGIFLEMGYLIQIWAYIGILLGGRILLWLERGIYGDLGYKRGREIEKEAPINEPTPTSKLPTTSNPLLQTPFPILHHSPNDSPSPPQRGPIHMEATGRTLPSVRESPLSSSAFPNHQAQDVSTRGDANASAVQAEIQRTIARLEAEQHQRTLTRNGQRRYGVLDQPCEGSPSSNVYSAARTQQKNHRAGRALHIRPGMAESVQTVYIGQENKASGQEVHRAVLLNARLLIHDPRTGAPGVRTGHMYAQLYANPTNDEEYWPLEVPCVSHQEVQAVIRGRNHIRGGNEWKVKNVENSPEEPIWLTHSIQATEKIRQLMSGSPPPPGSTSPPRSVGITLRKPSLPTIKEILEEPEGRGRKNSLVHYLTHPPHNPPPCDTTSMTPIGTTRENGHVVLEIRADRGDMIAPAARKRPDTPRLPWILTSERPELAETGDVERQNVEMRQEDSNVAESQVSESDLTRGIQVDDAQSTKESTGEDDAKSTASVAEDGDIEMVELDADGSTDEEDIEFVEIPIEAAGTGPHVVHDSGTDSYVVSNERFEHLAHEWRRGQYESAREEMSEELEEGEIKEAAPLLLSRPLAPSDRVAAAQPLDPRQAKLGDRAKEPEFLLTRGRLIARAHYSSSPSAASTESTADFPPYDAALQCDAQTEHSCNTEDGPAPREILDEAVASVCIQPAFDPARIVHKVPFNKLPFDHVARIERRGFRLLSPTPALDTPPYSPTLEPQPAYRDVAVQTSDESDDFRDLPELLYPSDYEERFHAGRLESNSDVEASPADATDGSDEKDEILDFGPEFLVVDTRELITAMDELHHRAPSPELDDNTAVDTLDDMMLIKPLQSAIFMLVHVLERTLDRVAMTKDDLFELDEFGRLIKDDQEEGERIRRARLARADAGRLDLVSERVAPGKRKIREEPTVPPSRDGRTHRVFSNHAITRGPIFRSAIAAEVMQNHNTIHGLTQVRGNVLDFARRASNIVARRHWNLDITVLHDPSPVPLPFLFGYEHAKLRVLHNVFEKNGHHNVAEVVEELLRFRFLEPEIMRPISREWGWLLQCRKTVMMGEDSPTRMEMRSPFALVIQRVLRQRGLLPGTVTVVVKWGANRWMETFVFPPPIMAALALLEGKIVTVSPVRGSRSRPMPDRIHRVVIRNRNQTSRNTVWLRLYINMATRQGFMNKPRRL</sequence>
<reference evidence="5" key="1">
    <citation type="submission" date="2023-03" db="EMBL/GenBank/DDBJ databases">
        <title>Massive genome expansion in bonnet fungi (Mycena s.s.) driven by repeated elements and novel gene families across ecological guilds.</title>
        <authorList>
            <consortium name="Lawrence Berkeley National Laboratory"/>
            <person name="Harder C.B."/>
            <person name="Miyauchi S."/>
            <person name="Viragh M."/>
            <person name="Kuo A."/>
            <person name="Thoen E."/>
            <person name="Andreopoulos B."/>
            <person name="Lu D."/>
            <person name="Skrede I."/>
            <person name="Drula E."/>
            <person name="Henrissat B."/>
            <person name="Morin E."/>
            <person name="Kohler A."/>
            <person name="Barry K."/>
            <person name="LaButti K."/>
            <person name="Morin E."/>
            <person name="Salamov A."/>
            <person name="Lipzen A."/>
            <person name="Mereny Z."/>
            <person name="Hegedus B."/>
            <person name="Baldrian P."/>
            <person name="Stursova M."/>
            <person name="Weitz H."/>
            <person name="Taylor A."/>
            <person name="Grigoriev I.V."/>
            <person name="Nagy L.G."/>
            <person name="Martin F."/>
            <person name="Kauserud H."/>
        </authorList>
    </citation>
    <scope>NUCLEOTIDE SEQUENCE</scope>
    <source>
        <strain evidence="5">CBHHK182m</strain>
    </source>
</reference>
<evidence type="ECO:0000313" key="5">
    <source>
        <dbReference type="EMBL" id="KAJ7759225.1"/>
    </source>
</evidence>
<feature type="compositionally biased region" description="Polar residues" evidence="3">
    <location>
        <begin position="1146"/>
        <end position="1161"/>
    </location>
</feature>
<feature type="region of interest" description="Disordered" evidence="3">
    <location>
        <begin position="1355"/>
        <end position="1376"/>
    </location>
</feature>
<evidence type="ECO:0000313" key="6">
    <source>
        <dbReference type="Proteomes" id="UP001215598"/>
    </source>
</evidence>
<dbReference type="InterPro" id="IPR001878">
    <property type="entry name" value="Znf_CCHC"/>
</dbReference>
<feature type="compositionally biased region" description="Basic residues" evidence="3">
    <location>
        <begin position="333"/>
        <end position="351"/>
    </location>
</feature>
<feature type="compositionally biased region" description="Acidic residues" evidence="3">
    <location>
        <begin position="304"/>
        <end position="329"/>
    </location>
</feature>
<feature type="compositionally biased region" description="Basic and acidic residues" evidence="3">
    <location>
        <begin position="63"/>
        <end position="74"/>
    </location>
</feature>
<accession>A0AAD7J8D8</accession>
<feature type="region of interest" description="Disordered" evidence="3">
    <location>
        <begin position="1800"/>
        <end position="1823"/>
    </location>
</feature>
<dbReference type="Proteomes" id="UP001215598">
    <property type="component" value="Unassembled WGS sequence"/>
</dbReference>
<comment type="caution">
    <text evidence="5">The sequence shown here is derived from an EMBL/GenBank/DDBJ whole genome shotgun (WGS) entry which is preliminary data.</text>
</comment>
<evidence type="ECO:0000256" key="2">
    <source>
        <dbReference type="PROSITE-ProRule" id="PRU00047"/>
    </source>
</evidence>
<feature type="region of interest" description="Disordered" evidence="3">
    <location>
        <begin position="1462"/>
        <end position="1529"/>
    </location>
</feature>
<feature type="compositionally biased region" description="Basic and acidic residues" evidence="3">
    <location>
        <begin position="1463"/>
        <end position="1484"/>
    </location>
</feature>
<dbReference type="SMART" id="SM00343">
    <property type="entry name" value="ZnF_C2HC"/>
    <property type="match status" value="1"/>
</dbReference>
<dbReference type="GO" id="GO:0006397">
    <property type="term" value="P:mRNA processing"/>
    <property type="evidence" value="ECO:0007669"/>
    <property type="project" value="UniProtKB-KW"/>
</dbReference>
<feature type="compositionally biased region" description="Basic and acidic residues" evidence="3">
    <location>
        <begin position="670"/>
        <end position="689"/>
    </location>
</feature>
<evidence type="ECO:0000256" key="1">
    <source>
        <dbReference type="ARBA" id="ARBA00022664"/>
    </source>
</evidence>
<feature type="compositionally biased region" description="Basic and acidic residues" evidence="3">
    <location>
        <begin position="713"/>
        <end position="730"/>
    </location>
</feature>
<feature type="compositionally biased region" description="Acidic residues" evidence="3">
    <location>
        <begin position="571"/>
        <end position="583"/>
    </location>
</feature>
<name>A0AAD7J8D8_9AGAR</name>
<dbReference type="SUPFAM" id="SSF57756">
    <property type="entry name" value="Retrovirus zinc finger-like domains"/>
    <property type="match status" value="1"/>
</dbReference>
<feature type="compositionally biased region" description="Polar residues" evidence="3">
    <location>
        <begin position="1485"/>
        <end position="1495"/>
    </location>
</feature>
<dbReference type="InterPro" id="IPR021109">
    <property type="entry name" value="Peptidase_aspartic_dom_sf"/>
</dbReference>
<feature type="region of interest" description="Disordered" evidence="3">
    <location>
        <begin position="1142"/>
        <end position="1162"/>
    </location>
</feature>
<dbReference type="PROSITE" id="PS50158">
    <property type="entry name" value="ZF_CCHC"/>
    <property type="match status" value="1"/>
</dbReference>
<keyword evidence="2" id="KW-0479">Metal-binding</keyword>
<feature type="domain" description="CCHC-type" evidence="4">
    <location>
        <begin position="474"/>
        <end position="489"/>
    </location>
</feature>
<feature type="compositionally biased region" description="Polar residues" evidence="3">
    <location>
        <begin position="985"/>
        <end position="1013"/>
    </location>
</feature>
<feature type="region of interest" description="Disordered" evidence="3">
    <location>
        <begin position="571"/>
        <end position="755"/>
    </location>
</feature>
<feature type="region of interest" description="Disordered" evidence="3">
    <location>
        <begin position="1"/>
        <end position="91"/>
    </location>
</feature>
<dbReference type="Gene3D" id="2.40.70.10">
    <property type="entry name" value="Acid Proteases"/>
    <property type="match status" value="1"/>
</dbReference>
<dbReference type="GO" id="GO:0003676">
    <property type="term" value="F:nucleic acid binding"/>
    <property type="evidence" value="ECO:0007669"/>
    <property type="project" value="InterPro"/>
</dbReference>
<evidence type="ECO:0000259" key="4">
    <source>
        <dbReference type="PROSITE" id="PS50158"/>
    </source>
</evidence>
<feature type="compositionally biased region" description="Basic and acidic residues" evidence="3">
    <location>
        <begin position="639"/>
        <end position="648"/>
    </location>
</feature>
<feature type="compositionally biased region" description="Low complexity" evidence="3">
    <location>
        <begin position="43"/>
        <end position="56"/>
    </location>
</feature>
<dbReference type="CDD" id="cd00303">
    <property type="entry name" value="retropepsin_like"/>
    <property type="match status" value="1"/>
</dbReference>
<feature type="region of interest" description="Disordered" evidence="3">
    <location>
        <begin position="1114"/>
        <end position="1133"/>
    </location>
</feature>